<dbReference type="AlphaFoldDB" id="A0A1D1Y2H4"/>
<name>A0A1D1Y2H4_9ARAE</name>
<feature type="non-terminal residue" evidence="1">
    <location>
        <position position="140"/>
    </location>
</feature>
<dbReference type="EMBL" id="GDJX01019116">
    <property type="protein sequence ID" value="JAT48820.1"/>
    <property type="molecule type" value="Transcribed_RNA"/>
</dbReference>
<accession>A0A1D1Y2H4</accession>
<protein>
    <submittedName>
        <fullName evidence="1">Light-independent protochlorophyllide reductase subunit N</fullName>
    </submittedName>
</protein>
<evidence type="ECO:0000313" key="1">
    <source>
        <dbReference type="EMBL" id="JAT48820.1"/>
    </source>
</evidence>
<gene>
    <name evidence="1" type="primary">bchN_0</name>
    <name evidence="1" type="ORF">g.48409</name>
</gene>
<reference evidence="1" key="1">
    <citation type="submission" date="2015-07" db="EMBL/GenBank/DDBJ databases">
        <title>Transcriptome Assembly of Anthurium amnicola.</title>
        <authorList>
            <person name="Suzuki J."/>
        </authorList>
    </citation>
    <scope>NUCLEOTIDE SEQUENCE</scope>
</reference>
<sequence length="140" mass="15293">MTHFKLKKLKPPTKAPGFVVARTLTIINPSAGGTWRVLFLPLRRAAAVPRSQSLPEGHARKREEKGLRLFHLPFPVSGEGDSRSSFSVNFCFSPWILGFNASHITYGHSLLSPALVFNSISVADAQKPGVCFCSLIFVAS</sequence>
<organism evidence="1">
    <name type="scientific">Anthurium amnicola</name>
    <dbReference type="NCBI Taxonomy" id="1678845"/>
    <lineage>
        <taxon>Eukaryota</taxon>
        <taxon>Viridiplantae</taxon>
        <taxon>Streptophyta</taxon>
        <taxon>Embryophyta</taxon>
        <taxon>Tracheophyta</taxon>
        <taxon>Spermatophyta</taxon>
        <taxon>Magnoliopsida</taxon>
        <taxon>Liliopsida</taxon>
        <taxon>Araceae</taxon>
        <taxon>Pothoideae</taxon>
        <taxon>Potheae</taxon>
        <taxon>Anthurium</taxon>
    </lineage>
</organism>
<proteinExistence type="predicted"/>